<evidence type="ECO:0000259" key="6">
    <source>
        <dbReference type="PROSITE" id="PS50075"/>
    </source>
</evidence>
<dbReference type="Proteomes" id="UP000199391">
    <property type="component" value="Unassembled WGS sequence"/>
</dbReference>
<protein>
    <submittedName>
        <fullName evidence="7">Amino acid adenylation domain-containing protein</fullName>
    </submittedName>
</protein>
<dbReference type="InterPro" id="IPR010071">
    <property type="entry name" value="AA_adenyl_dom"/>
</dbReference>
<dbReference type="InterPro" id="IPR020806">
    <property type="entry name" value="PKS_PP-bd"/>
</dbReference>
<evidence type="ECO:0000313" key="8">
    <source>
        <dbReference type="Proteomes" id="UP000199391"/>
    </source>
</evidence>
<dbReference type="SUPFAM" id="SSF56801">
    <property type="entry name" value="Acetyl-CoA synthetase-like"/>
    <property type="match status" value="1"/>
</dbReference>
<dbReference type="InterPro" id="IPR020845">
    <property type="entry name" value="AMP-binding_CS"/>
</dbReference>
<dbReference type="PROSITE" id="PS50075">
    <property type="entry name" value="CARRIER"/>
    <property type="match status" value="1"/>
</dbReference>
<dbReference type="GO" id="GO:0044550">
    <property type="term" value="P:secondary metabolite biosynthetic process"/>
    <property type="evidence" value="ECO:0007669"/>
    <property type="project" value="TreeGrafter"/>
</dbReference>
<dbReference type="Pfam" id="PF00550">
    <property type="entry name" value="PP-binding"/>
    <property type="match status" value="1"/>
</dbReference>
<dbReference type="GO" id="GO:0043041">
    <property type="term" value="P:amino acid activation for nonribosomal peptide biosynthetic process"/>
    <property type="evidence" value="ECO:0007669"/>
    <property type="project" value="TreeGrafter"/>
</dbReference>
<dbReference type="EMBL" id="FPBO01000042">
    <property type="protein sequence ID" value="SFV14419.1"/>
    <property type="molecule type" value="Genomic_DNA"/>
</dbReference>
<keyword evidence="4" id="KW-0597">Phosphoprotein</keyword>
<dbReference type="InterPro" id="IPR042099">
    <property type="entry name" value="ANL_N_sf"/>
</dbReference>
<dbReference type="GO" id="GO:0005829">
    <property type="term" value="C:cytosol"/>
    <property type="evidence" value="ECO:0007669"/>
    <property type="project" value="TreeGrafter"/>
</dbReference>
<evidence type="ECO:0000256" key="3">
    <source>
        <dbReference type="ARBA" id="ARBA00022450"/>
    </source>
</evidence>
<keyword evidence="3" id="KW-0596">Phosphopantetheine</keyword>
<dbReference type="InterPro" id="IPR000873">
    <property type="entry name" value="AMP-dep_synth/lig_dom"/>
</dbReference>
<dbReference type="InterPro" id="IPR045851">
    <property type="entry name" value="AMP-bd_C_sf"/>
</dbReference>
<comment type="similarity">
    <text evidence="2">Belongs to the ATP-dependent AMP-binding enzyme family.</text>
</comment>
<evidence type="ECO:0000256" key="1">
    <source>
        <dbReference type="ARBA" id="ARBA00001957"/>
    </source>
</evidence>
<dbReference type="NCBIfam" id="TIGR01733">
    <property type="entry name" value="AA-adenyl-dom"/>
    <property type="match status" value="1"/>
</dbReference>
<comment type="cofactor">
    <cofactor evidence="1">
        <name>pantetheine 4'-phosphate</name>
        <dbReference type="ChEBI" id="CHEBI:47942"/>
    </cofactor>
</comment>
<evidence type="ECO:0000256" key="5">
    <source>
        <dbReference type="SAM" id="MobiDB-lite"/>
    </source>
</evidence>
<dbReference type="Gene3D" id="3.30.300.30">
    <property type="match status" value="1"/>
</dbReference>
<accession>A0A1I7LXP3</accession>
<evidence type="ECO:0000256" key="4">
    <source>
        <dbReference type="ARBA" id="ARBA00022553"/>
    </source>
</evidence>
<feature type="region of interest" description="Disordered" evidence="5">
    <location>
        <begin position="65"/>
        <end position="88"/>
    </location>
</feature>
<dbReference type="STRING" id="1035707.SAMN05216552_104216"/>
<dbReference type="Pfam" id="PF00501">
    <property type="entry name" value="AMP-binding"/>
    <property type="match status" value="1"/>
</dbReference>
<dbReference type="InterPro" id="IPR009081">
    <property type="entry name" value="PP-bd_ACP"/>
</dbReference>
<dbReference type="AlphaFoldDB" id="A0A1I7LXP3"/>
<dbReference type="Gene3D" id="3.40.50.12780">
    <property type="entry name" value="N-terminal domain of ligase-like"/>
    <property type="match status" value="1"/>
</dbReference>
<dbReference type="InterPro" id="IPR036736">
    <property type="entry name" value="ACP-like_sf"/>
</dbReference>
<feature type="domain" description="Carrier" evidence="6">
    <location>
        <begin position="466"/>
        <end position="542"/>
    </location>
</feature>
<reference evidence="8" key="1">
    <citation type="submission" date="2016-10" db="EMBL/GenBank/DDBJ databases">
        <authorList>
            <person name="Varghese N."/>
            <person name="Submissions S."/>
        </authorList>
    </citation>
    <scope>NUCLEOTIDE SEQUENCE [LARGE SCALE GENOMIC DNA]</scope>
    <source>
        <strain evidence="8">CGMCC 1.11014</strain>
    </source>
</reference>
<evidence type="ECO:0000256" key="2">
    <source>
        <dbReference type="ARBA" id="ARBA00006432"/>
    </source>
</evidence>
<sequence length="546" mass="57205">MLADAAPVLLLTDSILLARLPLSAALPVLCLDADNAGNDADAHAYPATRARVNVTASARASADDGAIRAHADAPPPANDGVGDDTAREPAALDGNLAHASHPERLCYVLYTSGSTGQPKGVAISHRNVLRLVHGGYCELGPERRVLQFAPVSFDASTFEIWGALLNGACLVLAPPGPCSVADLGLTITGQRVDTAWFTAALFNQMVEHQLPALSGMRHILAGGEPLSPAHAQALLAANPSILLSNGYGPTETTTFACHHPVTAGDDFNLPLPLGRPIANTAIHILDAWLNPVPAGVAGELHIGGPGVGRGYLSRPAMTAEKFIPDPFSGQPGARMYKSGDLARRRADGTIEYLGRIDQQVKIRGFRIEPGEIEAALAALPGVREAAVLAREDVPGDKRLVAYFVAAEGAALDPAALRAALAAALPDYMVPSHFVPLERMPLTPNGKTDRKALPAPDLSRISDDYAAPQTPGEERFCAVWQQVLGLPRVGIHDNFFAIGGHSLLAVKLLAALAAGPNGAALSIKDLYLHPTVAELARHATADTRTPQ</sequence>
<dbReference type="FunFam" id="3.30.300.30:FF:000010">
    <property type="entry name" value="Enterobactin synthetase component F"/>
    <property type="match status" value="1"/>
</dbReference>
<dbReference type="SMART" id="SM00823">
    <property type="entry name" value="PKS_PP"/>
    <property type="match status" value="1"/>
</dbReference>
<dbReference type="PANTHER" id="PTHR45527:SF1">
    <property type="entry name" value="FATTY ACID SYNTHASE"/>
    <property type="match status" value="1"/>
</dbReference>
<keyword evidence="8" id="KW-1185">Reference proteome</keyword>
<dbReference type="PANTHER" id="PTHR45527">
    <property type="entry name" value="NONRIBOSOMAL PEPTIDE SYNTHETASE"/>
    <property type="match status" value="1"/>
</dbReference>
<dbReference type="Gene3D" id="3.40.50.1820">
    <property type="entry name" value="alpha/beta hydrolase"/>
    <property type="match status" value="1"/>
</dbReference>
<dbReference type="FunFam" id="1.10.1200.10:FF:000005">
    <property type="entry name" value="Nonribosomal peptide synthetase 1"/>
    <property type="match status" value="1"/>
</dbReference>
<dbReference type="Pfam" id="PF13193">
    <property type="entry name" value="AMP-binding_C"/>
    <property type="match status" value="1"/>
</dbReference>
<dbReference type="InterPro" id="IPR029058">
    <property type="entry name" value="AB_hydrolase_fold"/>
</dbReference>
<dbReference type="GO" id="GO:0031177">
    <property type="term" value="F:phosphopantetheine binding"/>
    <property type="evidence" value="ECO:0007669"/>
    <property type="project" value="InterPro"/>
</dbReference>
<dbReference type="InterPro" id="IPR025110">
    <property type="entry name" value="AMP-bd_C"/>
</dbReference>
<dbReference type="PROSITE" id="PS00455">
    <property type="entry name" value="AMP_BINDING"/>
    <property type="match status" value="1"/>
</dbReference>
<dbReference type="InterPro" id="IPR006162">
    <property type="entry name" value="Ppantetheine_attach_site"/>
</dbReference>
<name>A0A1I7LXP3_9BURK</name>
<dbReference type="PROSITE" id="PS00012">
    <property type="entry name" value="PHOSPHOPANTETHEINE"/>
    <property type="match status" value="1"/>
</dbReference>
<dbReference type="SUPFAM" id="SSF47336">
    <property type="entry name" value="ACP-like"/>
    <property type="match status" value="1"/>
</dbReference>
<evidence type="ECO:0000313" key="7">
    <source>
        <dbReference type="EMBL" id="SFV14419.1"/>
    </source>
</evidence>
<gene>
    <name evidence="7" type="ORF">SAMN05216552_104216</name>
</gene>
<organism evidence="7 8">
    <name type="scientific">Pseudoduganella namucuonensis</name>
    <dbReference type="NCBI Taxonomy" id="1035707"/>
    <lineage>
        <taxon>Bacteria</taxon>
        <taxon>Pseudomonadati</taxon>
        <taxon>Pseudomonadota</taxon>
        <taxon>Betaproteobacteria</taxon>
        <taxon>Burkholderiales</taxon>
        <taxon>Oxalobacteraceae</taxon>
        <taxon>Telluria group</taxon>
        <taxon>Pseudoduganella</taxon>
    </lineage>
</organism>
<proteinExistence type="inferred from homology"/>